<gene>
    <name evidence="3" type="ORF">ACFP1Z_26805</name>
</gene>
<dbReference type="InterPro" id="IPR001031">
    <property type="entry name" value="Thioesterase"/>
</dbReference>
<dbReference type="Pfam" id="PF00975">
    <property type="entry name" value="Thioesterase"/>
    <property type="match status" value="1"/>
</dbReference>
<feature type="domain" description="Thioesterase" evidence="2">
    <location>
        <begin position="16"/>
        <end position="232"/>
    </location>
</feature>
<name>A0ABW0ZBP7_9ACTN</name>
<dbReference type="InterPro" id="IPR029058">
    <property type="entry name" value="AB_hydrolase_fold"/>
</dbReference>
<keyword evidence="4" id="KW-1185">Reference proteome</keyword>
<evidence type="ECO:0000256" key="1">
    <source>
        <dbReference type="ARBA" id="ARBA00007169"/>
    </source>
</evidence>
<proteinExistence type="inferred from homology"/>
<comment type="caution">
    <text evidence="3">The sequence shown here is derived from an EMBL/GenBank/DDBJ whole genome shotgun (WGS) entry which is preliminary data.</text>
</comment>
<evidence type="ECO:0000313" key="4">
    <source>
        <dbReference type="Proteomes" id="UP001596083"/>
    </source>
</evidence>
<dbReference type="SUPFAM" id="SSF53474">
    <property type="entry name" value="alpha/beta-Hydrolases"/>
    <property type="match status" value="1"/>
</dbReference>
<evidence type="ECO:0000313" key="3">
    <source>
        <dbReference type="EMBL" id="MFC5723780.1"/>
    </source>
</evidence>
<sequence length="250" mass="27218">MTRWFVGGRGGPAPLRLYCFAHSGGSPAEYVRWGRGLPGVELYAVQLPGRGSRIGEPQLTSMRDIVTALVEEAGFNGPYAFFGHSFGSLLAYETACALRAAGRELPRHLVVSSAPAPQLPRRHTGLHRLDDDALLTAVQERHGGIPREVFDHPEILQMAAENLRADYTVLETYTWRPRPPLPVPLTVLAGDSEPLSEDGGRRLAAWGELTTRGPVPVRTFPGGHFYLREQQGPLVQRTVAAALGTDVTVP</sequence>
<comment type="similarity">
    <text evidence="1">Belongs to the thioesterase family.</text>
</comment>
<dbReference type="RefSeq" id="WP_390320190.1">
    <property type="nucleotide sequence ID" value="NZ_JBHSPB010000020.1"/>
</dbReference>
<evidence type="ECO:0000259" key="2">
    <source>
        <dbReference type="Pfam" id="PF00975"/>
    </source>
</evidence>
<dbReference type="Gene3D" id="3.40.50.1820">
    <property type="entry name" value="alpha/beta hydrolase"/>
    <property type="match status" value="1"/>
</dbReference>
<dbReference type="EMBL" id="JBHSPB010000020">
    <property type="protein sequence ID" value="MFC5723780.1"/>
    <property type="molecule type" value="Genomic_DNA"/>
</dbReference>
<reference evidence="4" key="1">
    <citation type="journal article" date="2019" name="Int. J. Syst. Evol. Microbiol.">
        <title>The Global Catalogue of Microorganisms (GCM) 10K type strain sequencing project: providing services to taxonomists for standard genome sequencing and annotation.</title>
        <authorList>
            <consortium name="The Broad Institute Genomics Platform"/>
            <consortium name="The Broad Institute Genome Sequencing Center for Infectious Disease"/>
            <person name="Wu L."/>
            <person name="Ma J."/>
        </authorList>
    </citation>
    <scope>NUCLEOTIDE SEQUENCE [LARGE SCALE GENOMIC DNA]</scope>
    <source>
        <strain evidence="4">CGMCC 4.7304</strain>
    </source>
</reference>
<dbReference type="PANTHER" id="PTHR11487">
    <property type="entry name" value="THIOESTERASE"/>
    <property type="match status" value="1"/>
</dbReference>
<protein>
    <submittedName>
        <fullName evidence="3">Thioesterase II family protein</fullName>
    </submittedName>
</protein>
<dbReference type="PANTHER" id="PTHR11487:SF0">
    <property type="entry name" value="S-ACYL FATTY ACID SYNTHASE THIOESTERASE, MEDIUM CHAIN"/>
    <property type="match status" value="1"/>
</dbReference>
<organism evidence="3 4">
    <name type="scientific">Streptomyces gamaensis</name>
    <dbReference type="NCBI Taxonomy" id="1763542"/>
    <lineage>
        <taxon>Bacteria</taxon>
        <taxon>Bacillati</taxon>
        <taxon>Actinomycetota</taxon>
        <taxon>Actinomycetes</taxon>
        <taxon>Kitasatosporales</taxon>
        <taxon>Streptomycetaceae</taxon>
        <taxon>Streptomyces</taxon>
    </lineage>
</organism>
<dbReference type="InterPro" id="IPR012223">
    <property type="entry name" value="TEII"/>
</dbReference>
<dbReference type="Proteomes" id="UP001596083">
    <property type="component" value="Unassembled WGS sequence"/>
</dbReference>
<accession>A0ABW0ZBP7</accession>